<evidence type="ECO:0000256" key="2">
    <source>
        <dbReference type="ARBA" id="ARBA00022670"/>
    </source>
</evidence>
<comment type="caution">
    <text evidence="7">The sequence shown here is derived from an EMBL/GenBank/DDBJ whole genome shotgun (WGS) entry which is preliminary data.</text>
</comment>
<evidence type="ECO:0000256" key="3">
    <source>
        <dbReference type="ARBA" id="ARBA00022801"/>
    </source>
</evidence>
<dbReference type="Gene3D" id="3.40.50.200">
    <property type="entry name" value="Peptidase S8/S53 domain"/>
    <property type="match status" value="1"/>
</dbReference>
<evidence type="ECO:0000313" key="8">
    <source>
        <dbReference type="Proteomes" id="UP000220840"/>
    </source>
</evidence>
<dbReference type="CDD" id="cd07478">
    <property type="entry name" value="Peptidases_S8_CspA-like"/>
    <property type="match status" value="1"/>
</dbReference>
<dbReference type="InterPro" id="IPR050131">
    <property type="entry name" value="Peptidase_S8_subtilisin-like"/>
</dbReference>
<dbReference type="PANTHER" id="PTHR43806">
    <property type="entry name" value="PEPTIDASE S8"/>
    <property type="match status" value="1"/>
</dbReference>
<dbReference type="OrthoDB" id="2744137at2"/>
<feature type="domain" description="Peptidase S8/S53" evidence="6">
    <location>
        <begin position="117"/>
        <end position="234"/>
    </location>
</feature>
<evidence type="ECO:0000313" key="7">
    <source>
        <dbReference type="EMBL" id="PEG30003.1"/>
    </source>
</evidence>
<gene>
    <name evidence="7" type="ORF">CQ394_15295</name>
</gene>
<dbReference type="EMBL" id="PDCJ01000002">
    <property type="protein sequence ID" value="PEG30003.1"/>
    <property type="molecule type" value="Genomic_DNA"/>
</dbReference>
<evidence type="ECO:0000259" key="6">
    <source>
        <dbReference type="Pfam" id="PF00082"/>
    </source>
</evidence>
<evidence type="ECO:0000256" key="1">
    <source>
        <dbReference type="ARBA" id="ARBA00011073"/>
    </source>
</evidence>
<dbReference type="InterPro" id="IPR034045">
    <property type="entry name" value="Pep_S8_CspA-like"/>
</dbReference>
<reference evidence="7 8" key="1">
    <citation type="submission" date="2017-10" db="EMBL/GenBank/DDBJ databases">
        <title>Effective Description of Clostridium neonatale sp. nov. linked to necrotizing enterocolitis in neonates and a clarification of species assignable to the genus Clostridium (Prazmowski 1880) emend. Lawson and Rainey 2016.</title>
        <authorList>
            <person name="Bernard K."/>
            <person name="Burdz T."/>
            <person name="Wiebe D."/>
            <person name="Balcewich B."/>
            <person name="Alfa M."/>
            <person name="Bernier A.-M."/>
        </authorList>
    </citation>
    <scope>NUCLEOTIDE SEQUENCE [LARGE SCALE GENOMIC DNA]</scope>
    <source>
        <strain evidence="7 8">LCDC99A005</strain>
    </source>
</reference>
<feature type="active site" description="Charge relay system" evidence="5">
    <location>
        <position position="126"/>
    </location>
</feature>
<dbReference type="GO" id="GO:0006508">
    <property type="term" value="P:proteolysis"/>
    <property type="evidence" value="ECO:0007669"/>
    <property type="project" value="UniProtKB-KW"/>
</dbReference>
<dbReference type="AlphaFoldDB" id="A0A2A7MF09"/>
<evidence type="ECO:0000256" key="5">
    <source>
        <dbReference type="PROSITE-ProRule" id="PRU01240"/>
    </source>
</evidence>
<dbReference type="PIRSF" id="PIRSF037894">
    <property type="entry name" value="Subtilisin_rel_CspABC"/>
    <property type="match status" value="1"/>
</dbReference>
<dbReference type="PROSITE" id="PS00136">
    <property type="entry name" value="SUBTILASE_ASP"/>
    <property type="match status" value="1"/>
</dbReference>
<dbReference type="PRINTS" id="PR00723">
    <property type="entry name" value="SUBTILISIN"/>
</dbReference>
<proteinExistence type="inferred from homology"/>
<organism evidence="7 8">
    <name type="scientific">Clostridium neonatale</name>
    <dbReference type="NCBI Taxonomy" id="137838"/>
    <lineage>
        <taxon>Bacteria</taxon>
        <taxon>Bacillati</taxon>
        <taxon>Bacillota</taxon>
        <taxon>Clostridia</taxon>
        <taxon>Eubacteriales</taxon>
        <taxon>Clostridiaceae</taxon>
        <taxon>Clostridium</taxon>
    </lineage>
</organism>
<feature type="active site" description="Charge relay system" evidence="5">
    <location>
        <position position="518"/>
    </location>
</feature>
<comment type="similarity">
    <text evidence="1 5">Belongs to the peptidase S8 family.</text>
</comment>
<keyword evidence="3 5" id="KW-0378">Hydrolase</keyword>
<keyword evidence="4 5" id="KW-0720">Serine protease</keyword>
<protein>
    <submittedName>
        <fullName evidence="7">Peptidase S8</fullName>
    </submittedName>
</protein>
<dbReference type="PANTHER" id="PTHR43806:SF11">
    <property type="entry name" value="CEREVISIN-RELATED"/>
    <property type="match status" value="1"/>
</dbReference>
<accession>A0A2A7MF09</accession>
<dbReference type="GO" id="GO:0004252">
    <property type="term" value="F:serine-type endopeptidase activity"/>
    <property type="evidence" value="ECO:0007669"/>
    <property type="project" value="UniProtKB-UniRule"/>
</dbReference>
<dbReference type="InterPro" id="IPR023827">
    <property type="entry name" value="Peptidase_S8_Asp-AS"/>
</dbReference>
<evidence type="ECO:0000256" key="4">
    <source>
        <dbReference type="ARBA" id="ARBA00022825"/>
    </source>
</evidence>
<dbReference type="InterPro" id="IPR000209">
    <property type="entry name" value="Peptidase_S8/S53_dom"/>
</dbReference>
<dbReference type="Gene3D" id="2.60.120.1290">
    <property type="match status" value="1"/>
</dbReference>
<dbReference type="SUPFAM" id="SSF52743">
    <property type="entry name" value="Subtilisin-like"/>
    <property type="match status" value="1"/>
</dbReference>
<dbReference type="Proteomes" id="UP000220840">
    <property type="component" value="Unassembled WGS sequence"/>
</dbReference>
<keyword evidence="8" id="KW-1185">Reference proteome</keyword>
<dbReference type="PROSITE" id="PS51892">
    <property type="entry name" value="SUBTILASE"/>
    <property type="match status" value="1"/>
</dbReference>
<keyword evidence="2 5" id="KW-0645">Protease</keyword>
<dbReference type="STRING" id="137838.GCA_001458595_01293"/>
<sequence length="585" mass="64720">MENNQYANVTNIFNSPNYIQYIVEYIGNFDSEIDKNKDIYITLIDNEYAIASIKKTLLEDYLDNNEVRTILEKYLTDQNFRLGFVSLPQLYTLQEISAIEAAQVSSLQANVPLNLTGSGVIVGIIDTGIDYLNEEFMDMNGETRIEEIWDQTIPPSTNEKSNVPFGTIYTKDQINEAIKLYKSGGDPYSIVPSVDKNGHGTAMAGIVGATGKNIELKGVAPECKFVAVKLAEANFFEELSNLDIPVYNLPPIMVAVGYLRRILFNKRKPVVILLPLGSNNGNHKGDNVFDSFIESVLGNVGIVIVTGTGNEALQDGHVSGVIKNKDRVESIGLLISEDQINLSVEIWVDLPNIIDISVVSPAGEETGFVQAMLNMEKKYSFILANTTMRIAYYLPEEYSGEELISINFRNITSGLWTLKLRMREGEMATYNSWIMQSGIVSKGTRFTSSDPYGTITIPGDSDFIVTMAAYNQNNNSLLPYSGIGFREENIDKIDVAAGGVNTKTVGLDNSIATINGTSLSAAIGAGACILLLQWGIVQGKYPYMYVQSIKTFIRRGVIQRPGDLYPNPNWGYGVLNFYKMFENMT</sequence>
<feature type="domain" description="Peptidase S8/S53" evidence="6">
    <location>
        <begin position="453"/>
        <end position="553"/>
    </location>
</feature>
<dbReference type="RefSeq" id="WP_058294170.1">
    <property type="nucleotide sequence ID" value="NZ_CAMRXJ010000102.1"/>
</dbReference>
<dbReference type="InterPro" id="IPR036852">
    <property type="entry name" value="Peptidase_S8/S53_dom_sf"/>
</dbReference>
<dbReference type="InterPro" id="IPR017310">
    <property type="entry name" value="Pept_S8A_subtilisin_clostridia"/>
</dbReference>
<feature type="active site" description="Charge relay system" evidence="5">
    <location>
        <position position="199"/>
    </location>
</feature>
<name>A0A2A7MF09_9CLOT</name>
<dbReference type="Pfam" id="PF00082">
    <property type="entry name" value="Peptidase_S8"/>
    <property type="match status" value="2"/>
</dbReference>
<dbReference type="InterPro" id="IPR015500">
    <property type="entry name" value="Peptidase_S8_subtilisin-rel"/>
</dbReference>